<organism evidence="1 2">
    <name type="scientific">Hahella chejuensis (strain KCTC 2396)</name>
    <dbReference type="NCBI Taxonomy" id="349521"/>
    <lineage>
        <taxon>Bacteria</taxon>
        <taxon>Pseudomonadati</taxon>
        <taxon>Pseudomonadota</taxon>
        <taxon>Gammaproteobacteria</taxon>
        <taxon>Oceanospirillales</taxon>
        <taxon>Hahellaceae</taxon>
        <taxon>Hahella</taxon>
    </lineage>
</organism>
<evidence type="ECO:0000313" key="1">
    <source>
        <dbReference type="EMBL" id="ABC30295.1"/>
    </source>
</evidence>
<evidence type="ECO:0000313" key="2">
    <source>
        <dbReference type="Proteomes" id="UP000000238"/>
    </source>
</evidence>
<sequence>MTMLITSYKSHKALVWLDFKLFTHFHLSIFGLTSS</sequence>
<dbReference type="HOGENOM" id="CLU_3365259_0_0_6"/>
<dbReference type="AlphaFoldDB" id="Q2SGC9"/>
<proteinExistence type="predicted"/>
<dbReference type="STRING" id="349521.HCH_03553"/>
<reference evidence="1 2" key="1">
    <citation type="journal article" date="2005" name="Nucleic Acids Res.">
        <title>Genomic blueprint of Hahella chejuensis, a marine microbe producing an algicidal agent.</title>
        <authorList>
            <person name="Jeong H."/>
            <person name="Yim J.H."/>
            <person name="Lee C."/>
            <person name="Choi S.-H."/>
            <person name="Park Y.K."/>
            <person name="Yoon S.H."/>
            <person name="Hur C.-G."/>
            <person name="Kang H.-Y."/>
            <person name="Kim D."/>
            <person name="Lee H.H."/>
            <person name="Park K.H."/>
            <person name="Park S.-H."/>
            <person name="Park H.-S."/>
            <person name="Lee H.K."/>
            <person name="Oh T.K."/>
            <person name="Kim J.F."/>
        </authorList>
    </citation>
    <scope>NUCLEOTIDE SEQUENCE [LARGE SCALE GENOMIC DNA]</scope>
    <source>
        <strain evidence="1 2">KCTC 2396</strain>
    </source>
</reference>
<protein>
    <submittedName>
        <fullName evidence="1">Uncharacterized protein</fullName>
    </submittedName>
</protein>
<dbReference type="KEGG" id="hch:HCH_03553"/>
<dbReference type="EMBL" id="CP000155">
    <property type="protein sequence ID" value="ABC30295.1"/>
    <property type="molecule type" value="Genomic_DNA"/>
</dbReference>
<accession>Q2SGC9</accession>
<keyword evidence="2" id="KW-1185">Reference proteome</keyword>
<gene>
    <name evidence="1" type="ordered locus">HCH_03553</name>
</gene>
<dbReference type="Proteomes" id="UP000000238">
    <property type="component" value="Chromosome"/>
</dbReference>
<name>Q2SGC9_HAHCH</name>